<dbReference type="SUPFAM" id="SSF56219">
    <property type="entry name" value="DNase I-like"/>
    <property type="match status" value="1"/>
</dbReference>
<feature type="domain" description="Endonuclease/exonuclease/phosphatase" evidence="1">
    <location>
        <begin position="45"/>
        <end position="194"/>
    </location>
</feature>
<reference evidence="2 3" key="1">
    <citation type="submission" date="2022-09" db="EMBL/GenBank/DDBJ databases">
        <authorList>
            <person name="Palmer J.M."/>
        </authorList>
    </citation>
    <scope>NUCLEOTIDE SEQUENCE [LARGE SCALE GENOMIC DNA]</scope>
    <source>
        <strain evidence="2 3">DSM 7382</strain>
    </source>
</reference>
<gene>
    <name evidence="2" type="ORF">QCA50_006378</name>
</gene>
<dbReference type="InterPro" id="IPR005135">
    <property type="entry name" value="Endo/exonuclease/phosphatase"/>
</dbReference>
<dbReference type="Gene3D" id="3.60.10.10">
    <property type="entry name" value="Endonuclease/exonuclease/phosphatase"/>
    <property type="match status" value="1"/>
</dbReference>
<name>A0AAW0GJ06_9APHY</name>
<keyword evidence="3" id="KW-1185">Reference proteome</keyword>
<dbReference type="Pfam" id="PF03372">
    <property type="entry name" value="Exo_endo_phos"/>
    <property type="match status" value="1"/>
</dbReference>
<evidence type="ECO:0000313" key="3">
    <source>
        <dbReference type="Proteomes" id="UP001385951"/>
    </source>
</evidence>
<accession>A0AAW0GJ06</accession>
<dbReference type="InterPro" id="IPR036691">
    <property type="entry name" value="Endo/exonu/phosph_ase_sf"/>
</dbReference>
<dbReference type="EMBL" id="JASBNA010000007">
    <property type="protein sequence ID" value="KAK7689739.1"/>
    <property type="molecule type" value="Genomic_DNA"/>
</dbReference>
<comment type="caution">
    <text evidence="2">The sequence shown here is derived from an EMBL/GenBank/DDBJ whole genome shotgun (WGS) entry which is preliminary data.</text>
</comment>
<organism evidence="2 3">
    <name type="scientific">Cerrena zonata</name>
    <dbReference type="NCBI Taxonomy" id="2478898"/>
    <lineage>
        <taxon>Eukaryota</taxon>
        <taxon>Fungi</taxon>
        <taxon>Dikarya</taxon>
        <taxon>Basidiomycota</taxon>
        <taxon>Agaricomycotina</taxon>
        <taxon>Agaricomycetes</taxon>
        <taxon>Polyporales</taxon>
        <taxon>Cerrenaceae</taxon>
        <taxon>Cerrena</taxon>
    </lineage>
</organism>
<dbReference type="GO" id="GO:0003824">
    <property type="term" value="F:catalytic activity"/>
    <property type="evidence" value="ECO:0007669"/>
    <property type="project" value="InterPro"/>
</dbReference>
<protein>
    <recommendedName>
        <fullName evidence="1">Endonuclease/exonuclease/phosphatase domain-containing protein</fullName>
    </recommendedName>
</protein>
<dbReference type="Proteomes" id="UP001385951">
    <property type="component" value="Unassembled WGS sequence"/>
</dbReference>
<proteinExistence type="predicted"/>
<evidence type="ECO:0000259" key="1">
    <source>
        <dbReference type="Pfam" id="PF03372"/>
    </source>
</evidence>
<sequence length="211" mass="23404">MQDPVRRINKNTKAHLAIASLNMRGAGTNAPLHPNNKWSAINFMLKDKRLGVLALQEMHLTEQLTANLHNLYGKRMQIFQSANPTAPTQRAGVAIVINKELANVKGATSSEIVPAVYALNDPSKNRCFWEGITQRWDELNLAPPDVVLGDFNLVDEAIDRLPAHADDPDAVAELADIKNHFGVIDGWQSTFPETRDYSFIQEATGSHSRID</sequence>
<evidence type="ECO:0000313" key="2">
    <source>
        <dbReference type="EMBL" id="KAK7689739.1"/>
    </source>
</evidence>
<dbReference type="AlphaFoldDB" id="A0AAW0GJ06"/>